<evidence type="ECO:0000259" key="8">
    <source>
        <dbReference type="Pfam" id="PF02518"/>
    </source>
</evidence>
<comment type="caution">
    <text evidence="10">The sequence shown here is derived from an EMBL/GenBank/DDBJ whole genome shotgun (WGS) entry which is preliminary data.</text>
</comment>
<dbReference type="InterPro" id="IPR003594">
    <property type="entry name" value="HATPase_dom"/>
</dbReference>
<evidence type="ECO:0000256" key="1">
    <source>
        <dbReference type="ARBA" id="ARBA00000085"/>
    </source>
</evidence>
<protein>
    <recommendedName>
        <fullName evidence="2">histidine kinase</fullName>
        <ecNumber evidence="2">2.7.13.3</ecNumber>
    </recommendedName>
</protein>
<gene>
    <name evidence="10" type="ORF">D5S19_12905</name>
</gene>
<dbReference type="InterPro" id="IPR036890">
    <property type="entry name" value="HATPase_C_sf"/>
</dbReference>
<sequence>MTRSLGPGARWSGRLGVRGRVLLLIAAPLVLVVLVAVPLVLGQLSAAGAAASTKDSVAQARRVGHLAQQLQREGLITVAFLADSSATTQELGQQQRAVDAELSNVRGEATPAVATALGRVASLTQLRQNVVHRGVAITDVAGSYQAVLTGLVDALGLVSHTTSDGAGTRELGAVDSLLRANEQRAIRLIALIAATVSPGQSLVDSSGQRAAVHAERFAQQAEPADAAAIAAVESDAPARRAARFSGRAGFTPEVVSTAAQLVGQRDTAQNNVLDAIAGRADDRSSEAAREAWLATGGSIVLFGLVVALTVVVGRSIIGPLRRLRTRAEATVVRVEAELAEAAALPGGMASTSGSGVASGAAGEPGVVEPPVRRSGEVGAFAEAEPAEALPGSPLDPGVSKVAAQPPRPPGGVCAEAAPSTPGPAVDLGGEAAEVAEALDRLRVSAVAEVSRQAAGRRAGAQLLAGAARRTRNLAGRQQELVEELRRSATEPVLVADLGRLGRTAARLRRTAEDLLVVSGEPDESRVGGPIELATALHSAAAEIDDEARVRIAEPAELLLAPELGMDLVLLFAELMENAAACSPPESPVDVHSRFLSGGDLLVGITDHGTGLPAGRLAEENRCLAAPDERAPAPQLGLAVVARLARRHALTVQLHPSVAGPGLTARVTVPAALFTRDVDFRHEPEPVGLFEPGQVPDPVPDLLPAPAIAALGGHAGNGFGWFADPEPAWPDAESEPMYAWPEAEPDWPAEEPDDGFGASVEDCTDRMPTQRFAPVAPQQRDGVMRRVPGAQLAPELRLPQCSRPPQRRGLRDPAAERATFDAFSDGVAKAKQATVITAEQGGQ</sequence>
<feature type="transmembrane region" description="Helical" evidence="7">
    <location>
        <begin position="291"/>
        <end position="317"/>
    </location>
</feature>
<comment type="catalytic activity">
    <reaction evidence="1">
        <text>ATP + protein L-histidine = ADP + protein N-phospho-L-histidine.</text>
        <dbReference type="EC" id="2.7.13.3"/>
    </reaction>
</comment>
<evidence type="ECO:0000256" key="6">
    <source>
        <dbReference type="SAM" id="MobiDB-lite"/>
    </source>
</evidence>
<keyword evidence="11" id="KW-1185">Reference proteome</keyword>
<feature type="region of interest" description="Disordered" evidence="6">
    <location>
        <begin position="346"/>
        <end position="371"/>
    </location>
</feature>
<dbReference type="PANTHER" id="PTHR45436">
    <property type="entry name" value="SENSOR HISTIDINE KINASE YKOH"/>
    <property type="match status" value="1"/>
</dbReference>
<dbReference type="EMBL" id="QZFV01000076">
    <property type="protein sequence ID" value="RJQ85803.1"/>
    <property type="molecule type" value="Genomic_DNA"/>
</dbReference>
<feature type="domain" description="Nitrate/nitrite sensing protein" evidence="9">
    <location>
        <begin position="66"/>
        <end position="257"/>
    </location>
</feature>
<dbReference type="PANTHER" id="PTHR45436:SF5">
    <property type="entry name" value="SENSOR HISTIDINE KINASE TRCS"/>
    <property type="match status" value="1"/>
</dbReference>
<feature type="transmembrane region" description="Helical" evidence="7">
    <location>
        <begin position="21"/>
        <end position="41"/>
    </location>
</feature>
<dbReference type="GO" id="GO:0005886">
    <property type="term" value="C:plasma membrane"/>
    <property type="evidence" value="ECO:0007669"/>
    <property type="project" value="TreeGrafter"/>
</dbReference>
<dbReference type="AlphaFoldDB" id="A0A419I548"/>
<evidence type="ECO:0000256" key="5">
    <source>
        <dbReference type="ARBA" id="ARBA00022777"/>
    </source>
</evidence>
<evidence type="ECO:0000313" key="11">
    <source>
        <dbReference type="Proteomes" id="UP000285112"/>
    </source>
</evidence>
<dbReference type="InterPro" id="IPR013587">
    <property type="entry name" value="Nitrate/nitrite_sensing"/>
</dbReference>
<evidence type="ECO:0000256" key="2">
    <source>
        <dbReference type="ARBA" id="ARBA00012438"/>
    </source>
</evidence>
<dbReference type="EC" id="2.7.13.3" evidence="2"/>
<dbReference type="RefSeq" id="WP_120023590.1">
    <property type="nucleotide sequence ID" value="NZ_QZFV01000076.1"/>
</dbReference>
<feature type="region of interest" description="Disordered" evidence="6">
    <location>
        <begin position="384"/>
        <end position="413"/>
    </location>
</feature>
<dbReference type="InterPro" id="IPR050428">
    <property type="entry name" value="TCS_sensor_his_kinase"/>
</dbReference>
<feature type="compositionally biased region" description="Low complexity" evidence="6">
    <location>
        <begin position="346"/>
        <end position="361"/>
    </location>
</feature>
<dbReference type="Gene3D" id="3.30.565.10">
    <property type="entry name" value="Histidine kinase-like ATPase, C-terminal domain"/>
    <property type="match status" value="1"/>
</dbReference>
<keyword evidence="4" id="KW-0808">Transferase</keyword>
<evidence type="ECO:0000259" key="9">
    <source>
        <dbReference type="Pfam" id="PF08376"/>
    </source>
</evidence>
<proteinExistence type="predicted"/>
<keyword evidence="7" id="KW-0472">Membrane</keyword>
<dbReference type="GO" id="GO:0004673">
    <property type="term" value="F:protein histidine kinase activity"/>
    <property type="evidence" value="ECO:0007669"/>
    <property type="project" value="UniProtKB-EC"/>
</dbReference>
<keyword evidence="7" id="KW-1133">Transmembrane helix</keyword>
<feature type="domain" description="Histidine kinase/HSP90-like ATPase" evidence="8">
    <location>
        <begin position="566"/>
        <end position="670"/>
    </location>
</feature>
<keyword evidence="5" id="KW-0418">Kinase</keyword>
<evidence type="ECO:0000256" key="7">
    <source>
        <dbReference type="SAM" id="Phobius"/>
    </source>
</evidence>
<evidence type="ECO:0000256" key="4">
    <source>
        <dbReference type="ARBA" id="ARBA00022679"/>
    </source>
</evidence>
<keyword evidence="7" id="KW-0812">Transmembrane</keyword>
<organism evidence="10 11">
    <name type="scientific">Amycolatopsis panacis</name>
    <dbReference type="NCBI Taxonomy" id="2340917"/>
    <lineage>
        <taxon>Bacteria</taxon>
        <taxon>Bacillati</taxon>
        <taxon>Actinomycetota</taxon>
        <taxon>Actinomycetes</taxon>
        <taxon>Pseudonocardiales</taxon>
        <taxon>Pseudonocardiaceae</taxon>
        <taxon>Amycolatopsis</taxon>
    </lineage>
</organism>
<name>A0A419I548_9PSEU</name>
<reference evidence="10 11" key="1">
    <citation type="submission" date="2018-09" db="EMBL/GenBank/DDBJ databases">
        <title>YIM PH 21725 draft genome.</title>
        <authorList>
            <person name="Miao C."/>
        </authorList>
    </citation>
    <scope>NUCLEOTIDE SEQUENCE [LARGE SCALE GENOMIC DNA]</scope>
    <source>
        <strain evidence="11">YIM PH21725</strain>
    </source>
</reference>
<keyword evidence="3" id="KW-0597">Phosphoprotein</keyword>
<evidence type="ECO:0000313" key="10">
    <source>
        <dbReference type="EMBL" id="RJQ85803.1"/>
    </source>
</evidence>
<evidence type="ECO:0000256" key="3">
    <source>
        <dbReference type="ARBA" id="ARBA00022553"/>
    </source>
</evidence>
<dbReference type="SUPFAM" id="SSF55874">
    <property type="entry name" value="ATPase domain of HSP90 chaperone/DNA topoisomerase II/histidine kinase"/>
    <property type="match status" value="1"/>
</dbReference>
<dbReference type="Pfam" id="PF08376">
    <property type="entry name" value="NIT"/>
    <property type="match status" value="1"/>
</dbReference>
<dbReference type="GO" id="GO:0000160">
    <property type="term" value="P:phosphorelay signal transduction system"/>
    <property type="evidence" value="ECO:0007669"/>
    <property type="project" value="TreeGrafter"/>
</dbReference>
<accession>A0A419I548</accession>
<dbReference type="Proteomes" id="UP000285112">
    <property type="component" value="Unassembled WGS sequence"/>
</dbReference>
<dbReference type="Pfam" id="PF02518">
    <property type="entry name" value="HATPase_c"/>
    <property type="match status" value="1"/>
</dbReference>
<dbReference type="OrthoDB" id="3502710at2"/>